<dbReference type="Proteomes" id="UP000230564">
    <property type="component" value="Unassembled WGS sequence"/>
</dbReference>
<accession>A0A2H0NE29</accession>
<reference evidence="1 2" key="1">
    <citation type="submission" date="2017-09" db="EMBL/GenBank/DDBJ databases">
        <title>Depth-based differentiation of microbial function through sediment-hosted aquifers and enrichment of novel symbionts in the deep terrestrial subsurface.</title>
        <authorList>
            <person name="Probst A.J."/>
            <person name="Ladd B."/>
            <person name="Jarett J.K."/>
            <person name="Geller-Mcgrath D.E."/>
            <person name="Sieber C.M."/>
            <person name="Emerson J.B."/>
            <person name="Anantharaman K."/>
            <person name="Thomas B.C."/>
            <person name="Malmstrom R."/>
            <person name="Stieglmeier M."/>
            <person name="Klingl A."/>
            <person name="Woyke T."/>
            <person name="Ryan C.M."/>
            <person name="Banfield J.F."/>
        </authorList>
    </citation>
    <scope>NUCLEOTIDE SEQUENCE [LARGE SCALE GENOMIC DNA]</scope>
    <source>
        <strain evidence="1">CG11_big_fil_rev_8_21_14_0_20_36_20</strain>
    </source>
</reference>
<proteinExistence type="predicted"/>
<name>A0A2H0NE29_9BACT</name>
<sequence length="150" mass="17355">MKTYRDDINGYEFQYPESFGANVWGAHFWPPKVTVVSINENPVKNGCPELPLELESTVINNIKLNNIEYTEYIVREPAAGNLYNDYCYVTQKQKKYYVLNFIIREVNGCAGGSPGAFWETEFEEECINLDRVKDIENPIKTMVSTFKFID</sequence>
<evidence type="ECO:0000313" key="2">
    <source>
        <dbReference type="Proteomes" id="UP000230564"/>
    </source>
</evidence>
<dbReference type="AlphaFoldDB" id="A0A2H0NE29"/>
<evidence type="ECO:0000313" key="1">
    <source>
        <dbReference type="EMBL" id="PIR07124.1"/>
    </source>
</evidence>
<gene>
    <name evidence="1" type="ORF">COV55_01695</name>
</gene>
<dbReference type="EMBL" id="PCWQ01000007">
    <property type="protein sequence ID" value="PIR07124.1"/>
    <property type="molecule type" value="Genomic_DNA"/>
</dbReference>
<organism evidence="1 2">
    <name type="scientific">Candidatus Komeilibacteria bacterium CG11_big_fil_rev_8_21_14_0_20_36_20</name>
    <dbReference type="NCBI Taxonomy" id="1974477"/>
    <lineage>
        <taxon>Bacteria</taxon>
        <taxon>Candidatus Komeiliibacteriota</taxon>
    </lineage>
</organism>
<protein>
    <submittedName>
        <fullName evidence="1">Uncharacterized protein</fullName>
    </submittedName>
</protein>
<comment type="caution">
    <text evidence="1">The sequence shown here is derived from an EMBL/GenBank/DDBJ whole genome shotgun (WGS) entry which is preliminary data.</text>
</comment>